<name>A0A914S1T5_PAREQ</name>
<proteinExistence type="predicted"/>
<dbReference type="WBParaSite" id="PEQ_0001254801-mRNA-1">
    <property type="protein sequence ID" value="PEQ_0001254801-mRNA-1"/>
    <property type="gene ID" value="PEQ_0001254801"/>
</dbReference>
<evidence type="ECO:0000313" key="2">
    <source>
        <dbReference type="WBParaSite" id="PEQ_0001254801-mRNA-1"/>
    </source>
</evidence>
<dbReference type="Proteomes" id="UP000887564">
    <property type="component" value="Unplaced"/>
</dbReference>
<evidence type="ECO:0000313" key="1">
    <source>
        <dbReference type="Proteomes" id="UP000887564"/>
    </source>
</evidence>
<keyword evidence="1" id="KW-1185">Reference proteome</keyword>
<organism evidence="1 2">
    <name type="scientific">Parascaris equorum</name>
    <name type="common">Equine roundworm</name>
    <dbReference type="NCBI Taxonomy" id="6256"/>
    <lineage>
        <taxon>Eukaryota</taxon>
        <taxon>Metazoa</taxon>
        <taxon>Ecdysozoa</taxon>
        <taxon>Nematoda</taxon>
        <taxon>Chromadorea</taxon>
        <taxon>Rhabditida</taxon>
        <taxon>Spirurina</taxon>
        <taxon>Ascaridomorpha</taxon>
        <taxon>Ascaridoidea</taxon>
        <taxon>Ascarididae</taxon>
        <taxon>Parascaris</taxon>
    </lineage>
</organism>
<accession>A0A914S1T5</accession>
<protein>
    <submittedName>
        <fullName evidence="2">Uncharacterized protein</fullName>
    </submittedName>
</protein>
<reference evidence="2" key="1">
    <citation type="submission" date="2022-11" db="UniProtKB">
        <authorList>
            <consortium name="WormBaseParasite"/>
        </authorList>
    </citation>
    <scope>IDENTIFICATION</scope>
</reference>
<dbReference type="AlphaFoldDB" id="A0A914S1T5"/>
<sequence length="67" mass="7971">MREYAQCHSVRIGCAYFERNLSRVMVKCDSVRLSHARERFFNVKKKITDARHTEITEKLHNGKMQCL</sequence>